<feature type="compositionally biased region" description="Low complexity" evidence="1">
    <location>
        <begin position="47"/>
        <end position="63"/>
    </location>
</feature>
<reference evidence="4 5" key="1">
    <citation type="journal article" date="2023" name="Int. J. Syst. Evol. Microbiol.">
        <title>Arthrobacter vasquezii sp. nov., isolated from a soil sample from Union Glacier, Antarctica.</title>
        <authorList>
            <person name="Valenzuela-Ibaceta F."/>
            <person name="Carrasco V."/>
            <person name="Lagos-Moraga S."/>
            <person name="Dietz-Vargas C."/>
            <person name="Navarro C.A."/>
            <person name="Perez-Donoso J.M."/>
        </authorList>
    </citation>
    <scope>NUCLEOTIDE SEQUENCE [LARGE SCALE GENOMIC DNA]</scope>
    <source>
        <strain evidence="4 5">EH-1B-1</strain>
    </source>
</reference>
<keyword evidence="2" id="KW-0472">Membrane</keyword>
<feature type="domain" description="DUF8175" evidence="3">
    <location>
        <begin position="52"/>
        <end position="249"/>
    </location>
</feature>
<comment type="caution">
    <text evidence="4">The sequence shown here is derived from an EMBL/GenBank/DDBJ whole genome shotgun (WGS) entry which is preliminary data.</text>
</comment>
<dbReference type="InterPro" id="IPR058488">
    <property type="entry name" value="DUF8175"/>
</dbReference>
<accession>A0ABT6CV50</accession>
<keyword evidence="5" id="KW-1185">Reference proteome</keyword>
<sequence>MAETAEETDNAWWTKPTFIISAIAVVLLIGTGIILFTFLGNNEETDAAPPAQPQTSAPTATAAESVTGGSICGLNATGGTTMTTAPENVEWEFLGGIAAPKSAEHGPGLVDEQTGVRSCYSHTPEGALLAVTGMLAASGDTELLMETTRALVLEGPGKQRTIDSLEDRLKSGNTSSVPIEVAGFRLLSYSPERATVEVVLAADSSEGKIYQTTASDVVWSDGDWHFNLDTDGSGGPIDGQITDLSGYVPWGPVSG</sequence>
<keyword evidence="2" id="KW-1133">Transmembrane helix</keyword>
<dbReference type="Pfam" id="PF26526">
    <property type="entry name" value="DUF8175"/>
    <property type="match status" value="1"/>
</dbReference>
<feature type="transmembrane region" description="Helical" evidence="2">
    <location>
        <begin position="18"/>
        <end position="39"/>
    </location>
</feature>
<dbReference type="RefSeq" id="WP_277357991.1">
    <property type="nucleotide sequence ID" value="NZ_JAROKN010000010.1"/>
</dbReference>
<protein>
    <recommendedName>
        <fullName evidence="3">DUF8175 domain-containing protein</fullName>
    </recommendedName>
</protein>
<evidence type="ECO:0000259" key="3">
    <source>
        <dbReference type="Pfam" id="PF26526"/>
    </source>
</evidence>
<dbReference type="Proteomes" id="UP001220456">
    <property type="component" value="Unassembled WGS sequence"/>
</dbReference>
<evidence type="ECO:0000313" key="5">
    <source>
        <dbReference type="Proteomes" id="UP001220456"/>
    </source>
</evidence>
<keyword evidence="2" id="KW-0812">Transmembrane</keyword>
<evidence type="ECO:0000256" key="1">
    <source>
        <dbReference type="SAM" id="MobiDB-lite"/>
    </source>
</evidence>
<feature type="region of interest" description="Disordered" evidence="1">
    <location>
        <begin position="45"/>
        <end position="64"/>
    </location>
</feature>
<proteinExistence type="predicted"/>
<evidence type="ECO:0000313" key="4">
    <source>
        <dbReference type="EMBL" id="MDF9277440.1"/>
    </source>
</evidence>
<dbReference type="EMBL" id="JAROKN010000010">
    <property type="protein sequence ID" value="MDF9277440.1"/>
    <property type="molecule type" value="Genomic_DNA"/>
</dbReference>
<organism evidence="4 5">
    <name type="scientific">Arthrobacter vasquezii</name>
    <dbReference type="NCBI Taxonomy" id="2977629"/>
    <lineage>
        <taxon>Bacteria</taxon>
        <taxon>Bacillati</taxon>
        <taxon>Actinomycetota</taxon>
        <taxon>Actinomycetes</taxon>
        <taxon>Micrococcales</taxon>
        <taxon>Micrococcaceae</taxon>
        <taxon>Arthrobacter</taxon>
    </lineage>
</organism>
<gene>
    <name evidence="4" type="ORF">P4U43_06490</name>
</gene>
<evidence type="ECO:0000256" key="2">
    <source>
        <dbReference type="SAM" id="Phobius"/>
    </source>
</evidence>
<name>A0ABT6CV50_9MICC</name>